<dbReference type="GO" id="GO:0000993">
    <property type="term" value="F:RNA polymerase II complex binding"/>
    <property type="evidence" value="ECO:0007669"/>
    <property type="project" value="InterPro"/>
</dbReference>
<sequence length="973" mass="105960">MSMESSRRPFDRSREPGPKKPRLMEDPNQRPFPQRQLASGITTMSSTRFRANDRDPESSESGRGGGGYQPQPLPQHHELVNQYKTALAELTFNSKMIINNLTIIAGENQSAAKAIAATVCANILEVPNDQKLPSLYLLDSIVKNIGRDYTKYFAAKLPEVFCKAYRQVEPAIHQSMRHLFGTWEGFIPPQTLRAIEKELGFTPPVNGSAASSATIRSNSQSPRPPHGIHVNPKYLERQRLQQSSRIKGVDEITGACANSNEDPERPDRTLGTARPWLDPSVSTPRDAFNDSVLEKSVGVTCGGNEYGSDLSQNLGLGMVRAGDKSWFKAGGVPGTISGQRNGFSEKHSFSNTEAPKYNQPTQNINSIRSSVMSRSWKNSEEEEYIWDEMNSRSTGLGAPNVSNNLSKDSWPADDENFEVEDPVQIRNPYGANLDRELATLGNEKKRFSSFQRHPSVPWQLQEQHSLEELNQKPGHSEGFMSTLSGLQANTNSAVRMGNRSFLPNATTGLPGIVGQQQLHSIGVESPSGQSPLRQQSSPPPVGNLRRPHQKDLPGSFSSATPFQSRPQQQLHLSHSEVTKKPPPLSRVALAKETLEQSTTGNVEAAALNGGTLSSMSNASRLDSRNLLSQLGVQPPRSVGPSPAKLSSLVSAISTPSSLGPSNNSLSALPKVPERKAGQLTRASTLPPASSDVSVASAQTTSASSNTSNPIANLLSSLVAKGLISAEKESQTKVPSEFPARLEDERDSITTSSSLPVASVSGSAAVPVPSATDDVNDTAKSPTSLSETTSTEIRNLIGFEFKPDVIREVHPPVIKGLFDDLPHHCDICGRRLKFQEQFNRHLEWHATRGENDLIRASRGWYPKSIDCIVSKGESSSTSEFSGSVDTYSKETRSTQEDSMVQADESQCLCVLCGEVFEDFYCQESGEWMFKGAVDMTNSDSELGNRNASTTRGPIIHARCFSGNSISSFVKMEQD</sequence>
<feature type="compositionally biased region" description="Polar residues" evidence="2">
    <location>
        <begin position="36"/>
        <end position="49"/>
    </location>
</feature>
<dbReference type="PANTHER" id="PTHR15921:SF16">
    <property type="entry name" value="RNA POLYMERASE II-BINDING DOMAIN PROTEIN"/>
    <property type="match status" value="1"/>
</dbReference>
<evidence type="ECO:0000256" key="2">
    <source>
        <dbReference type="SAM" id="MobiDB-lite"/>
    </source>
</evidence>
<dbReference type="SMR" id="A0A445E749"/>
<dbReference type="PROSITE" id="PS51391">
    <property type="entry name" value="CID"/>
    <property type="match status" value="1"/>
</dbReference>
<feature type="compositionally biased region" description="Basic and acidic residues" evidence="2">
    <location>
        <begin position="1"/>
        <end position="28"/>
    </location>
</feature>
<dbReference type="InterPro" id="IPR013087">
    <property type="entry name" value="Znf_C2H2_type"/>
</dbReference>
<feature type="compositionally biased region" description="Polar residues" evidence="2">
    <location>
        <begin position="208"/>
        <end position="221"/>
    </location>
</feature>
<keyword evidence="5" id="KW-1185">Reference proteome</keyword>
<dbReference type="Gramene" id="arahy.Tifrunner.gnm2.ann2.Ah02g397700.1">
    <property type="protein sequence ID" value="arahy.Tifrunner.gnm2.ann2.Ah02g397700.1-CDS"/>
    <property type="gene ID" value="arahy.Tifrunner.gnm2.ann2.Ah02g397700"/>
</dbReference>
<feature type="region of interest" description="Disordered" evidence="2">
    <location>
        <begin position="676"/>
        <end position="709"/>
    </location>
</feature>
<dbReference type="OrthoDB" id="2129491at2759"/>
<feature type="compositionally biased region" description="Low complexity" evidence="2">
    <location>
        <begin position="751"/>
        <end position="770"/>
    </location>
</feature>
<evidence type="ECO:0000313" key="4">
    <source>
        <dbReference type="EMBL" id="RYR71316.1"/>
    </source>
</evidence>
<feature type="region of interest" description="Disordered" evidence="2">
    <location>
        <begin position="522"/>
        <end position="583"/>
    </location>
</feature>
<dbReference type="InterPro" id="IPR006569">
    <property type="entry name" value="CID_dom"/>
</dbReference>
<dbReference type="PANTHER" id="PTHR15921">
    <property type="entry name" value="PRE-MRNA CLEAVAGE COMPLEX II"/>
    <property type="match status" value="1"/>
</dbReference>
<dbReference type="EMBL" id="SDMP01000002">
    <property type="protein sequence ID" value="RYR71316.1"/>
    <property type="molecule type" value="Genomic_DNA"/>
</dbReference>
<evidence type="ECO:0000313" key="5">
    <source>
        <dbReference type="Proteomes" id="UP000289738"/>
    </source>
</evidence>
<proteinExistence type="predicted"/>
<dbReference type="GO" id="GO:0005849">
    <property type="term" value="C:mRNA cleavage factor complex"/>
    <property type="evidence" value="ECO:0007669"/>
    <property type="project" value="TreeGrafter"/>
</dbReference>
<dbReference type="Proteomes" id="UP000289738">
    <property type="component" value="Chromosome A02"/>
</dbReference>
<dbReference type="GO" id="GO:0003729">
    <property type="term" value="F:mRNA binding"/>
    <property type="evidence" value="ECO:0007669"/>
    <property type="project" value="InterPro"/>
</dbReference>
<feature type="region of interest" description="Disordered" evidence="2">
    <location>
        <begin position="728"/>
        <end position="788"/>
    </location>
</feature>
<dbReference type="GO" id="GO:0031124">
    <property type="term" value="P:mRNA 3'-end processing"/>
    <property type="evidence" value="ECO:0007669"/>
    <property type="project" value="InterPro"/>
</dbReference>
<dbReference type="CDD" id="cd16982">
    <property type="entry name" value="CID_Pcf11"/>
    <property type="match status" value="1"/>
</dbReference>
<feature type="compositionally biased region" description="Low complexity" evidence="2">
    <location>
        <begin position="525"/>
        <end position="536"/>
    </location>
</feature>
<dbReference type="InterPro" id="IPR008942">
    <property type="entry name" value="ENTH_VHS"/>
</dbReference>
<feature type="compositionally biased region" description="Low complexity" evidence="2">
    <location>
        <begin position="686"/>
        <end position="709"/>
    </location>
</feature>
<feature type="region of interest" description="Disordered" evidence="2">
    <location>
        <begin position="206"/>
        <end position="230"/>
    </location>
</feature>
<dbReference type="SUPFAM" id="SSF48464">
    <property type="entry name" value="ENTH/VHS domain"/>
    <property type="match status" value="1"/>
</dbReference>
<organism evidence="4 5">
    <name type="scientific">Arachis hypogaea</name>
    <name type="common">Peanut</name>
    <dbReference type="NCBI Taxonomy" id="3818"/>
    <lineage>
        <taxon>Eukaryota</taxon>
        <taxon>Viridiplantae</taxon>
        <taxon>Streptophyta</taxon>
        <taxon>Embryophyta</taxon>
        <taxon>Tracheophyta</taxon>
        <taxon>Spermatophyta</taxon>
        <taxon>Magnoliopsida</taxon>
        <taxon>eudicotyledons</taxon>
        <taxon>Gunneridae</taxon>
        <taxon>Pentapetalae</taxon>
        <taxon>rosids</taxon>
        <taxon>fabids</taxon>
        <taxon>Fabales</taxon>
        <taxon>Fabaceae</taxon>
        <taxon>Papilionoideae</taxon>
        <taxon>50 kb inversion clade</taxon>
        <taxon>dalbergioids sensu lato</taxon>
        <taxon>Dalbergieae</taxon>
        <taxon>Pterocarpus clade</taxon>
        <taxon>Arachis</taxon>
    </lineage>
</organism>
<dbReference type="FunFam" id="1.25.40.90:FF:000023">
    <property type="entry name" value="polyadenylation and cleavage factor homolog 4"/>
    <property type="match status" value="1"/>
</dbReference>
<evidence type="ECO:0000259" key="3">
    <source>
        <dbReference type="PROSITE" id="PS51391"/>
    </source>
</evidence>
<feature type="domain" description="CID" evidence="3">
    <location>
        <begin position="75"/>
        <end position="203"/>
    </location>
</feature>
<feature type="region of interest" description="Disordered" evidence="2">
    <location>
        <begin position="252"/>
        <end position="283"/>
    </location>
</feature>
<dbReference type="SMART" id="SM00582">
    <property type="entry name" value="RPR"/>
    <property type="match status" value="1"/>
</dbReference>
<feature type="region of interest" description="Disordered" evidence="2">
    <location>
        <begin position="1"/>
        <end position="74"/>
    </location>
</feature>
<dbReference type="InterPro" id="IPR045154">
    <property type="entry name" value="PCF11-like"/>
</dbReference>
<dbReference type="STRING" id="3818.A0A445E749"/>
<name>A0A445E749_ARAHY</name>
<dbReference type="GO" id="GO:0006369">
    <property type="term" value="P:termination of RNA polymerase II transcription"/>
    <property type="evidence" value="ECO:0007669"/>
    <property type="project" value="InterPro"/>
</dbReference>
<dbReference type="GO" id="GO:0005737">
    <property type="term" value="C:cytoplasm"/>
    <property type="evidence" value="ECO:0007669"/>
    <property type="project" value="TreeGrafter"/>
</dbReference>
<evidence type="ECO:0000256" key="1">
    <source>
        <dbReference type="ARBA" id="ARBA00022664"/>
    </source>
</evidence>
<dbReference type="Pfam" id="PF23228">
    <property type="entry name" value="zf_PCFS4"/>
    <property type="match status" value="1"/>
</dbReference>
<gene>
    <name evidence="4" type="ORF">Ahy_A02g005587</name>
</gene>
<dbReference type="PROSITE" id="PS00028">
    <property type="entry name" value="ZINC_FINGER_C2H2_1"/>
    <property type="match status" value="1"/>
</dbReference>
<dbReference type="Pfam" id="PF04818">
    <property type="entry name" value="CID"/>
    <property type="match status" value="1"/>
</dbReference>
<keyword evidence="1" id="KW-0507">mRNA processing</keyword>
<reference evidence="4 5" key="1">
    <citation type="submission" date="2019-01" db="EMBL/GenBank/DDBJ databases">
        <title>Sequencing of cultivated peanut Arachis hypogaea provides insights into genome evolution and oil improvement.</title>
        <authorList>
            <person name="Chen X."/>
        </authorList>
    </citation>
    <scope>NUCLEOTIDE SEQUENCE [LARGE SCALE GENOMIC DNA]</scope>
    <source>
        <strain evidence="5">cv. Fuhuasheng</strain>
        <tissue evidence="4">Leaves</tissue>
    </source>
</reference>
<accession>A0A445E749</accession>
<feature type="compositionally biased region" description="Polar residues" evidence="2">
    <location>
        <begin position="555"/>
        <end position="572"/>
    </location>
</feature>
<protein>
    <recommendedName>
        <fullName evidence="3">CID domain-containing protein</fullName>
    </recommendedName>
</protein>
<dbReference type="InterPro" id="IPR057242">
    <property type="entry name" value="PCFS4-like"/>
</dbReference>
<dbReference type="InterPro" id="IPR047415">
    <property type="entry name" value="Pcf11_CID"/>
</dbReference>
<dbReference type="Gene3D" id="1.25.40.90">
    <property type="match status" value="1"/>
</dbReference>
<dbReference type="AlphaFoldDB" id="A0A445E749"/>
<dbReference type="Gramene" id="arahy.Tifrunner.gnm2.ann2.Ah12g465900.1">
    <property type="protein sequence ID" value="arahy.Tifrunner.gnm2.ann2.Ah12g465900.1-CDS"/>
    <property type="gene ID" value="arahy.Tifrunner.gnm2.ann2.Ah12g465900"/>
</dbReference>
<comment type="caution">
    <text evidence="4">The sequence shown here is derived from an EMBL/GenBank/DDBJ whole genome shotgun (WGS) entry which is preliminary data.</text>
</comment>